<feature type="domain" description="DUF6589" evidence="2">
    <location>
        <begin position="495"/>
        <end position="911"/>
    </location>
</feature>
<name>A0A0C3NLR1_PISTI</name>
<proteinExistence type="predicted"/>
<protein>
    <submittedName>
        <fullName evidence="4">Uncharacterized protein</fullName>
    </submittedName>
</protein>
<feature type="region of interest" description="Disordered" evidence="1">
    <location>
        <begin position="307"/>
        <end position="330"/>
    </location>
</feature>
<dbReference type="AlphaFoldDB" id="A0A0C3NLR1"/>
<dbReference type="OrthoDB" id="4743193at2759"/>
<evidence type="ECO:0000313" key="4">
    <source>
        <dbReference type="EMBL" id="KIO01850.1"/>
    </source>
</evidence>
<feature type="compositionally biased region" description="Basic and acidic residues" evidence="1">
    <location>
        <begin position="312"/>
        <end position="330"/>
    </location>
</feature>
<dbReference type="Proteomes" id="UP000054217">
    <property type="component" value="Unassembled WGS sequence"/>
</dbReference>
<dbReference type="Pfam" id="PF20231">
    <property type="entry name" value="DUF6589"/>
    <property type="match status" value="1"/>
</dbReference>
<dbReference type="EMBL" id="KN831985">
    <property type="protein sequence ID" value="KIO01850.1"/>
    <property type="molecule type" value="Genomic_DNA"/>
</dbReference>
<dbReference type="HOGENOM" id="CLU_009487_0_0_1"/>
<evidence type="ECO:0000259" key="3">
    <source>
        <dbReference type="Pfam" id="PF26138"/>
    </source>
</evidence>
<dbReference type="STRING" id="870435.A0A0C3NLR1"/>
<gene>
    <name evidence="4" type="ORF">M404DRAFT_28360</name>
</gene>
<evidence type="ECO:0000313" key="5">
    <source>
        <dbReference type="Proteomes" id="UP000054217"/>
    </source>
</evidence>
<dbReference type="InterPro" id="IPR046496">
    <property type="entry name" value="DUF6589"/>
</dbReference>
<evidence type="ECO:0000259" key="2">
    <source>
        <dbReference type="Pfam" id="PF20231"/>
    </source>
</evidence>
<sequence length="988" mass="111111">MADESGVTRNLMGGDPPDAADDKTEERCINIDDDHYRCHKLLILILIHHHLQLLSLLLVLADALQAIAEAMRCADPIPYHTSILTGKLAVHKHIFDILLWELQQHGIGPSKHVTLEEQLAIFLYTSVTNLSIRHVGEHFQRLNGTISNLWIALMLDDANLAEALRLLTAHGISLPALLISVLQTPRFLNEINNLRRHLPSILSAFLAHPLLHDTISQWAANIHTEKMVSSIRALTASSSGWHFSAVGASSKRLADFRMEDLAVSMESNAPELFCLLGSLLSALVKDPTPYTPVPAESLMVDDDEDESWAAADGRHDKNEASPEPVKEDAKTQQRIAILRIKMVLIISILMHSSNQKCNAFESVFGIFLHSCNTPERVINALAQMGVSISVSAINRAVQSLSRETVQTLRTMGQSLVVGYAYDNFDIDFKTRSPTIKKAVDTLTHMTSGTLIQLEHRVTREDLRCSAYLWAWSKLNPSIPSYLRQPAGLSSYIQLHSIHPDAVDAYGFGRRQRWNAYKFLADLMKYGPPYFSQFQGLLQHPEAVDQIPVVKMRQAPARAMDINQSKVSGNLQAIMDLLQQGGVGDPSESQFDIMDMREYVILFHGDLGTGERVQTLMERRSIEDTPWRRFQFVVFVMGLFHLKMACADALWRIFLESKTGREDKTSLMQYVALTRPRETGKIGSDPGFRRMHEVIGHIGVALRLDAWCVEAKRHFPSCNSLEGFAATMPSLELLKSMAREITKSYVADGLNIFEARLQAESMRDKQHENTLLMHQYFLLYEELSWSMNEGDIGRVESLFPSWIYLFKATGKHKYARHMAKFLGDIHFVYPAGLRYAVRYNMLVNPMGKAGKFRGVDWVVESNNCDIKVTFGGHGSNYTKQRVIEESPLIDVYRSCHTSMAQNLSVGSPTTNHAPPDLTKTLERTAIYMKDHRPNEFIKGRSTMYQIPDMLDRGQNLLYSTTGIHEGESDESELLGGIAVESEDLAISDT</sequence>
<feature type="region of interest" description="Disordered" evidence="1">
    <location>
        <begin position="1"/>
        <end position="23"/>
    </location>
</feature>
<dbReference type="InterPro" id="IPR058353">
    <property type="entry name" value="DUF8040"/>
</dbReference>
<reference evidence="4 5" key="1">
    <citation type="submission" date="2014-04" db="EMBL/GenBank/DDBJ databases">
        <authorList>
            <consortium name="DOE Joint Genome Institute"/>
            <person name="Kuo A."/>
            <person name="Kohler A."/>
            <person name="Costa M.D."/>
            <person name="Nagy L.G."/>
            <person name="Floudas D."/>
            <person name="Copeland A."/>
            <person name="Barry K.W."/>
            <person name="Cichocki N."/>
            <person name="Veneault-Fourrey C."/>
            <person name="LaButti K."/>
            <person name="Lindquist E.A."/>
            <person name="Lipzen A."/>
            <person name="Lundell T."/>
            <person name="Morin E."/>
            <person name="Murat C."/>
            <person name="Sun H."/>
            <person name="Tunlid A."/>
            <person name="Henrissat B."/>
            <person name="Grigoriev I.V."/>
            <person name="Hibbett D.S."/>
            <person name="Martin F."/>
            <person name="Nordberg H.P."/>
            <person name="Cantor M.N."/>
            <person name="Hua S.X."/>
        </authorList>
    </citation>
    <scope>NUCLEOTIDE SEQUENCE [LARGE SCALE GENOMIC DNA]</scope>
    <source>
        <strain evidence="4 5">Marx 270</strain>
    </source>
</reference>
<organism evidence="4 5">
    <name type="scientific">Pisolithus tinctorius Marx 270</name>
    <dbReference type="NCBI Taxonomy" id="870435"/>
    <lineage>
        <taxon>Eukaryota</taxon>
        <taxon>Fungi</taxon>
        <taxon>Dikarya</taxon>
        <taxon>Basidiomycota</taxon>
        <taxon>Agaricomycotina</taxon>
        <taxon>Agaricomycetes</taxon>
        <taxon>Agaricomycetidae</taxon>
        <taxon>Boletales</taxon>
        <taxon>Sclerodermatineae</taxon>
        <taxon>Pisolithaceae</taxon>
        <taxon>Pisolithus</taxon>
    </lineage>
</organism>
<reference evidence="5" key="2">
    <citation type="submission" date="2015-01" db="EMBL/GenBank/DDBJ databases">
        <title>Evolutionary Origins and Diversification of the Mycorrhizal Mutualists.</title>
        <authorList>
            <consortium name="DOE Joint Genome Institute"/>
            <consortium name="Mycorrhizal Genomics Consortium"/>
            <person name="Kohler A."/>
            <person name="Kuo A."/>
            <person name="Nagy L.G."/>
            <person name="Floudas D."/>
            <person name="Copeland A."/>
            <person name="Barry K.W."/>
            <person name="Cichocki N."/>
            <person name="Veneault-Fourrey C."/>
            <person name="LaButti K."/>
            <person name="Lindquist E.A."/>
            <person name="Lipzen A."/>
            <person name="Lundell T."/>
            <person name="Morin E."/>
            <person name="Murat C."/>
            <person name="Riley R."/>
            <person name="Ohm R."/>
            <person name="Sun H."/>
            <person name="Tunlid A."/>
            <person name="Henrissat B."/>
            <person name="Grigoriev I.V."/>
            <person name="Hibbett D.S."/>
            <person name="Martin F."/>
        </authorList>
    </citation>
    <scope>NUCLEOTIDE SEQUENCE [LARGE SCALE GENOMIC DNA]</scope>
    <source>
        <strain evidence="5">Marx 270</strain>
    </source>
</reference>
<feature type="domain" description="DUF8040" evidence="3">
    <location>
        <begin position="86"/>
        <end position="148"/>
    </location>
</feature>
<evidence type="ECO:0000256" key="1">
    <source>
        <dbReference type="SAM" id="MobiDB-lite"/>
    </source>
</evidence>
<keyword evidence="5" id="KW-1185">Reference proteome</keyword>
<accession>A0A0C3NLR1</accession>
<dbReference type="Pfam" id="PF26138">
    <property type="entry name" value="DUF8040"/>
    <property type="match status" value="1"/>
</dbReference>
<dbReference type="InParanoid" id="A0A0C3NLR1"/>